<dbReference type="Gene3D" id="3.40.50.300">
    <property type="entry name" value="P-loop containing nucleotide triphosphate hydrolases"/>
    <property type="match status" value="1"/>
</dbReference>
<dbReference type="GO" id="GO:0006952">
    <property type="term" value="P:defense response"/>
    <property type="evidence" value="ECO:0007669"/>
    <property type="project" value="UniProtKB-KW"/>
</dbReference>
<dbReference type="Gene3D" id="3.80.10.10">
    <property type="entry name" value="Ribonuclease Inhibitor"/>
    <property type="match status" value="1"/>
</dbReference>
<dbReference type="PRINTS" id="PR00364">
    <property type="entry name" value="DISEASERSIST"/>
</dbReference>
<dbReference type="GO" id="GO:0043531">
    <property type="term" value="F:ADP binding"/>
    <property type="evidence" value="ECO:0007669"/>
    <property type="project" value="InterPro"/>
</dbReference>
<dbReference type="GO" id="GO:0005524">
    <property type="term" value="F:ATP binding"/>
    <property type="evidence" value="ECO:0007669"/>
    <property type="project" value="UniProtKB-KW"/>
</dbReference>
<dbReference type="Proteomes" id="UP001370490">
    <property type="component" value="Unassembled WGS sequence"/>
</dbReference>
<proteinExistence type="inferred from homology"/>
<comment type="caution">
    <text evidence="7">The sequence shown here is derived from an EMBL/GenBank/DDBJ whole genome shotgun (WGS) entry which is preliminary data.</text>
</comment>
<feature type="domain" description="NB-ARC" evidence="6">
    <location>
        <begin position="151"/>
        <end position="312"/>
    </location>
</feature>
<evidence type="ECO:0000259" key="6">
    <source>
        <dbReference type="Pfam" id="PF00931"/>
    </source>
</evidence>
<evidence type="ECO:0000313" key="7">
    <source>
        <dbReference type="EMBL" id="KAK6933598.1"/>
    </source>
</evidence>
<name>A0AAN8VTB3_9MAGN</name>
<dbReference type="AlphaFoldDB" id="A0AAN8VTB3"/>
<evidence type="ECO:0000256" key="4">
    <source>
        <dbReference type="ARBA" id="ARBA00022821"/>
    </source>
</evidence>
<keyword evidence="5" id="KW-0067">ATP-binding</keyword>
<keyword evidence="3" id="KW-0677">Repeat</keyword>
<evidence type="ECO:0000256" key="1">
    <source>
        <dbReference type="ARBA" id="ARBA00008894"/>
    </source>
</evidence>
<dbReference type="InterPro" id="IPR027417">
    <property type="entry name" value="P-loop_NTPase"/>
</dbReference>
<dbReference type="EMBL" id="JBAMMX010000009">
    <property type="protein sequence ID" value="KAK6933598.1"/>
    <property type="molecule type" value="Genomic_DNA"/>
</dbReference>
<dbReference type="SUPFAM" id="SSF52058">
    <property type="entry name" value="L domain-like"/>
    <property type="match status" value="1"/>
</dbReference>
<dbReference type="PANTHER" id="PTHR33463:SF198">
    <property type="entry name" value="RPP4C3"/>
    <property type="match status" value="1"/>
</dbReference>
<dbReference type="PANTHER" id="PTHR33463">
    <property type="entry name" value="NB-ARC DOMAIN-CONTAINING PROTEIN-RELATED"/>
    <property type="match status" value="1"/>
</dbReference>
<dbReference type="Pfam" id="PF00931">
    <property type="entry name" value="NB-ARC"/>
    <property type="match status" value="1"/>
</dbReference>
<reference evidence="7 8" key="1">
    <citation type="submission" date="2023-12" db="EMBL/GenBank/DDBJ databases">
        <title>A high-quality genome assembly for Dillenia turbinata (Dilleniales).</title>
        <authorList>
            <person name="Chanderbali A."/>
        </authorList>
    </citation>
    <scope>NUCLEOTIDE SEQUENCE [LARGE SCALE GENOMIC DNA]</scope>
    <source>
        <strain evidence="7">LSX21</strain>
        <tissue evidence="7">Leaf</tissue>
    </source>
</reference>
<dbReference type="FunFam" id="3.40.50.300:FF:001091">
    <property type="entry name" value="Probable disease resistance protein At1g61300"/>
    <property type="match status" value="1"/>
</dbReference>
<dbReference type="Gene3D" id="1.10.10.10">
    <property type="entry name" value="Winged helix-like DNA-binding domain superfamily/Winged helix DNA-binding domain"/>
    <property type="match status" value="1"/>
</dbReference>
<keyword evidence="8" id="KW-1185">Reference proteome</keyword>
<accession>A0AAN8VTB3</accession>
<keyword evidence="4" id="KW-0611">Plant defense</keyword>
<dbReference type="InterPro" id="IPR042197">
    <property type="entry name" value="Apaf_helical"/>
</dbReference>
<dbReference type="InterPro" id="IPR032675">
    <property type="entry name" value="LRR_dom_sf"/>
</dbReference>
<dbReference type="SUPFAM" id="SSF52540">
    <property type="entry name" value="P-loop containing nucleoside triphosphate hydrolases"/>
    <property type="match status" value="1"/>
</dbReference>
<sequence length="862" mass="97788">MVHRRRRVGHMALKINNSSEQRPQVLNHKFSWIDYISWTPVLSYKFSHRQVSSHYLLRASSIILVGIERSFLPSLGFLHRQVPCLDLKSRFRLSKKAYKMKMNNVDKLQTEGRMFTGDNVSYPAPPPPFSACFPSDAEAFRSRDSIRDGMLEALKRDDVKVLGLYGMGGVGKTTLVQEVAKRAEAENLFDEILMAVASQDPSIGKIQDQFASKLGLSRVEEWKNDTDIVRAGRLHEKLEKTGKVLVILDDLWKHLDLQAVGIPCPDKHKCCKIVITTREKDVCDQMDCKNNTFPVMVLSEEEGWHLLKKMAGDCVTSAKVEPIAIEVAKECGGLPLAIVVVARALKDKSPTRWNDALRQLRASAPTNIKGMHKDVYSRLQLSYDYLDGEEIKHFFLLFSLFPEDDEISIEQQMRYGMGLGLFHQAGLGGTIQEAREKADSFVDILKSACLLLDEDGEGYVRVHDVVRDFCISSIASKGQQHVFLVKPGWEFTEWPEIDSSANYTAISLVDNKIKQFPRGLNCPKLSFLFFTGEEQEVNIADSFFDAMKELKVLDISGVRIPLFPPSLGLLGKLRTLCLHHCSLGEMEMIGDLKGLEVLSLNGSKFKDDKLPTGISLLTRLRLLDLSDCSDLMIPYGILSNLSRLEELYLDDSFDEWEKESEEEFYVENSERKERYAWLSELKSSSHSLTTLMGIHVKDASLFPKDLFFPELTTFRIQIGDGDNYSCSKAELIVDFKGSSIPKDHGIFSFMKRCEYLQLSQMGNKTSILYEFIRDVKTLLVKKSDNIEEIIISEEGEAIFPQLKYLGLHGLPKLASFCNVRESRKPIQSQSLFTDKSKFLLYTRHHLFLSKNENGCDEIVEGI</sequence>
<comment type="similarity">
    <text evidence="1">Belongs to the disease resistance NB-LRR family.</text>
</comment>
<protein>
    <submittedName>
        <fullName evidence="7">NB-ARC</fullName>
    </submittedName>
</protein>
<evidence type="ECO:0000256" key="5">
    <source>
        <dbReference type="ARBA" id="ARBA00022840"/>
    </source>
</evidence>
<dbReference type="InterPro" id="IPR036388">
    <property type="entry name" value="WH-like_DNA-bd_sf"/>
</dbReference>
<dbReference type="Gene3D" id="1.10.8.430">
    <property type="entry name" value="Helical domain of apoptotic protease-activating factors"/>
    <property type="match status" value="1"/>
</dbReference>
<keyword evidence="5" id="KW-0547">Nucleotide-binding</keyword>
<organism evidence="7 8">
    <name type="scientific">Dillenia turbinata</name>
    <dbReference type="NCBI Taxonomy" id="194707"/>
    <lineage>
        <taxon>Eukaryota</taxon>
        <taxon>Viridiplantae</taxon>
        <taxon>Streptophyta</taxon>
        <taxon>Embryophyta</taxon>
        <taxon>Tracheophyta</taxon>
        <taxon>Spermatophyta</taxon>
        <taxon>Magnoliopsida</taxon>
        <taxon>eudicotyledons</taxon>
        <taxon>Gunneridae</taxon>
        <taxon>Pentapetalae</taxon>
        <taxon>Dilleniales</taxon>
        <taxon>Dilleniaceae</taxon>
        <taxon>Dillenia</taxon>
    </lineage>
</organism>
<evidence type="ECO:0000256" key="2">
    <source>
        <dbReference type="ARBA" id="ARBA00022614"/>
    </source>
</evidence>
<gene>
    <name evidence="7" type="ORF">RJ641_036492</name>
</gene>
<dbReference type="InterPro" id="IPR002182">
    <property type="entry name" value="NB-ARC"/>
</dbReference>
<evidence type="ECO:0000313" key="8">
    <source>
        <dbReference type="Proteomes" id="UP001370490"/>
    </source>
</evidence>
<keyword evidence="2" id="KW-0433">Leucine-rich repeat</keyword>
<evidence type="ECO:0000256" key="3">
    <source>
        <dbReference type="ARBA" id="ARBA00022737"/>
    </source>
</evidence>
<dbReference type="InterPro" id="IPR050905">
    <property type="entry name" value="Plant_NBS-LRR"/>
</dbReference>